<dbReference type="AlphaFoldDB" id="A0ABD0LCF4"/>
<evidence type="ECO:0000313" key="2">
    <source>
        <dbReference type="EMBL" id="KAK7497108.1"/>
    </source>
</evidence>
<dbReference type="Proteomes" id="UP001519460">
    <property type="component" value="Unassembled WGS sequence"/>
</dbReference>
<organism evidence="2 3">
    <name type="scientific">Batillaria attramentaria</name>
    <dbReference type="NCBI Taxonomy" id="370345"/>
    <lineage>
        <taxon>Eukaryota</taxon>
        <taxon>Metazoa</taxon>
        <taxon>Spiralia</taxon>
        <taxon>Lophotrochozoa</taxon>
        <taxon>Mollusca</taxon>
        <taxon>Gastropoda</taxon>
        <taxon>Caenogastropoda</taxon>
        <taxon>Sorbeoconcha</taxon>
        <taxon>Cerithioidea</taxon>
        <taxon>Batillariidae</taxon>
        <taxon>Batillaria</taxon>
    </lineage>
</organism>
<name>A0ABD0LCF4_9CAEN</name>
<feature type="non-terminal residue" evidence="2">
    <location>
        <position position="221"/>
    </location>
</feature>
<dbReference type="EMBL" id="JACVVK020000061">
    <property type="protein sequence ID" value="KAK7497108.1"/>
    <property type="molecule type" value="Genomic_DNA"/>
</dbReference>
<comment type="caution">
    <text evidence="2">The sequence shown here is derived from an EMBL/GenBank/DDBJ whole genome shotgun (WGS) entry which is preliminary data.</text>
</comment>
<evidence type="ECO:0000313" key="3">
    <source>
        <dbReference type="Proteomes" id="UP001519460"/>
    </source>
</evidence>
<keyword evidence="3" id="KW-1185">Reference proteome</keyword>
<protein>
    <submittedName>
        <fullName evidence="2">Uncharacterized protein</fullName>
    </submittedName>
</protein>
<feature type="region of interest" description="Disordered" evidence="1">
    <location>
        <begin position="1"/>
        <end position="23"/>
    </location>
</feature>
<feature type="non-terminal residue" evidence="2">
    <location>
        <position position="1"/>
    </location>
</feature>
<accession>A0ABD0LCF4</accession>
<gene>
    <name evidence="2" type="ORF">BaRGS_00011638</name>
</gene>
<evidence type="ECO:0000256" key="1">
    <source>
        <dbReference type="SAM" id="MobiDB-lite"/>
    </source>
</evidence>
<proteinExistence type="predicted"/>
<reference evidence="2 3" key="1">
    <citation type="journal article" date="2023" name="Sci. Data">
        <title>Genome assembly of the Korean intertidal mud-creeper Batillaria attramentaria.</title>
        <authorList>
            <person name="Patra A.K."/>
            <person name="Ho P.T."/>
            <person name="Jun S."/>
            <person name="Lee S.J."/>
            <person name="Kim Y."/>
            <person name="Won Y.J."/>
        </authorList>
    </citation>
    <scope>NUCLEOTIDE SEQUENCE [LARGE SCALE GENOMIC DNA]</scope>
    <source>
        <strain evidence="2">Wonlab-2016</strain>
    </source>
</reference>
<sequence length="221" mass="23550">PTPSVFGWSPLATSTGAAPRKGPAALRPGVEIDQGAVSQASIFYPVTHIVYVCICLARPACCLTIGGVDRGKDRQAAFGVASSCRLGQRTSDPIGRREVIVILGLHKASAVLFYRAGLEWGDPRTQYPLNKRINVSASVGVADKQTRCPTTTPGLPPKLTVGRSVPQGTKAAEIDGQSTGRILFHTGVPPFKPCDGRKGKWNTEQEKPALFNFLQYGGISH</sequence>